<dbReference type="Pfam" id="PF02875">
    <property type="entry name" value="Mur_ligase_C"/>
    <property type="match status" value="1"/>
</dbReference>
<keyword evidence="3" id="KW-1185">Reference proteome</keyword>
<sequence length="467" mass="48425">MAPENNAPLTRLRDLLPGATYVPADSDPAFSAVRTDASTVRPGDLYVHLDEFDSTGAEIAAARGAEAVIADRLLPDVLGLQVIVKDCQWVCETLAAASVPVRSPIPTFITVGGVSGASRVATMLAAVHAHAGERVGLWTDFCDDDGEHCLPRRKNAKGAAAAWLRRCELGEVTAAIAQANAGERPVAAPLVACLTSLRCDGLDESGAARWESAAAHRDAVTDAFGRLDGGVTLVVNADDPDCVAFASQHTGRVITYGDSGGADIRVVPVETYPGGQTFIVASGADSACVAIQSPGRVARREAVAAIATALAVGFNLRAAVRGIDLAPNLAGALQPVVCGQSFSVYLDAAARPLDLADALEGARPAKGRLLAVVRLADSTRIALRQLATAARLADRVFAYGAIKLEDDTPAGVTVVEDRLAAVAVAIGLADAGDSVLAAGCQDETADRDWAGKLLRRRRECEDRRAAA</sequence>
<dbReference type="InterPro" id="IPR036565">
    <property type="entry name" value="Mur-like_cat_sf"/>
</dbReference>
<dbReference type="RefSeq" id="WP_146445632.1">
    <property type="nucleotide sequence ID" value="NZ_SJPR01000004.1"/>
</dbReference>
<evidence type="ECO:0000313" key="3">
    <source>
        <dbReference type="Proteomes" id="UP000317421"/>
    </source>
</evidence>
<dbReference type="GO" id="GO:0016881">
    <property type="term" value="F:acid-amino acid ligase activity"/>
    <property type="evidence" value="ECO:0007669"/>
    <property type="project" value="InterPro"/>
</dbReference>
<dbReference type="SUPFAM" id="SSF63418">
    <property type="entry name" value="MurE/MurF N-terminal domain"/>
    <property type="match status" value="1"/>
</dbReference>
<dbReference type="OrthoDB" id="285976at2"/>
<name>A0A5C6A8W5_9BACT</name>
<gene>
    <name evidence="2" type="ORF">Pla108_28940</name>
</gene>
<dbReference type="InterPro" id="IPR036615">
    <property type="entry name" value="Mur_ligase_C_dom_sf"/>
</dbReference>
<dbReference type="SUPFAM" id="SSF53623">
    <property type="entry name" value="MurD-like peptide ligases, catalytic domain"/>
    <property type="match status" value="1"/>
</dbReference>
<keyword evidence="2" id="KW-0436">Ligase</keyword>
<organism evidence="2 3">
    <name type="scientific">Botrimarina colliarenosi</name>
    <dbReference type="NCBI Taxonomy" id="2528001"/>
    <lineage>
        <taxon>Bacteria</taxon>
        <taxon>Pseudomonadati</taxon>
        <taxon>Planctomycetota</taxon>
        <taxon>Planctomycetia</taxon>
        <taxon>Pirellulales</taxon>
        <taxon>Lacipirellulaceae</taxon>
        <taxon>Botrimarina</taxon>
    </lineage>
</organism>
<dbReference type="SUPFAM" id="SSF53244">
    <property type="entry name" value="MurD-like peptide ligases, peptide-binding domain"/>
    <property type="match status" value="1"/>
</dbReference>
<dbReference type="GO" id="GO:0005524">
    <property type="term" value="F:ATP binding"/>
    <property type="evidence" value="ECO:0007669"/>
    <property type="project" value="InterPro"/>
</dbReference>
<evidence type="ECO:0000313" key="2">
    <source>
        <dbReference type="EMBL" id="TWT95817.1"/>
    </source>
</evidence>
<feature type="domain" description="Mur ligase C-terminal" evidence="1">
    <location>
        <begin position="340"/>
        <end position="439"/>
    </location>
</feature>
<evidence type="ECO:0000259" key="1">
    <source>
        <dbReference type="Pfam" id="PF02875"/>
    </source>
</evidence>
<dbReference type="InterPro" id="IPR035911">
    <property type="entry name" value="MurE/MurF_N"/>
</dbReference>
<dbReference type="EMBL" id="SJPR01000004">
    <property type="protein sequence ID" value="TWT95817.1"/>
    <property type="molecule type" value="Genomic_DNA"/>
</dbReference>
<dbReference type="PANTHER" id="PTHR23135:SF4">
    <property type="entry name" value="UDP-N-ACETYLMURAMOYL-L-ALANYL-D-GLUTAMATE--2,6-DIAMINOPIMELATE LIGASE MURE HOMOLOG, CHLOROPLASTIC"/>
    <property type="match status" value="1"/>
</dbReference>
<dbReference type="PANTHER" id="PTHR23135">
    <property type="entry name" value="MUR LIGASE FAMILY MEMBER"/>
    <property type="match status" value="1"/>
</dbReference>
<proteinExistence type="predicted"/>
<comment type="caution">
    <text evidence="2">The sequence shown here is derived from an EMBL/GenBank/DDBJ whole genome shotgun (WGS) entry which is preliminary data.</text>
</comment>
<reference evidence="2 3" key="1">
    <citation type="submission" date="2019-02" db="EMBL/GenBank/DDBJ databases">
        <title>Deep-cultivation of Planctomycetes and their phenomic and genomic characterization uncovers novel biology.</title>
        <authorList>
            <person name="Wiegand S."/>
            <person name="Jogler M."/>
            <person name="Boedeker C."/>
            <person name="Pinto D."/>
            <person name="Vollmers J."/>
            <person name="Rivas-Marin E."/>
            <person name="Kohn T."/>
            <person name="Peeters S.H."/>
            <person name="Heuer A."/>
            <person name="Rast P."/>
            <person name="Oberbeckmann S."/>
            <person name="Bunk B."/>
            <person name="Jeske O."/>
            <person name="Meyerdierks A."/>
            <person name="Storesund J.E."/>
            <person name="Kallscheuer N."/>
            <person name="Luecker S."/>
            <person name="Lage O.M."/>
            <person name="Pohl T."/>
            <person name="Merkel B.J."/>
            <person name="Hornburger P."/>
            <person name="Mueller R.-W."/>
            <person name="Bruemmer F."/>
            <person name="Labrenz M."/>
            <person name="Spormann A.M."/>
            <person name="Op Den Camp H."/>
            <person name="Overmann J."/>
            <person name="Amann R."/>
            <person name="Jetten M.S.M."/>
            <person name="Mascher T."/>
            <person name="Medema M.H."/>
            <person name="Devos D.P."/>
            <person name="Kaster A.-K."/>
            <person name="Ovreas L."/>
            <person name="Rohde M."/>
            <person name="Galperin M.Y."/>
            <person name="Jogler C."/>
        </authorList>
    </citation>
    <scope>NUCLEOTIDE SEQUENCE [LARGE SCALE GENOMIC DNA]</scope>
    <source>
        <strain evidence="2 3">Pla108</strain>
    </source>
</reference>
<protein>
    <submittedName>
        <fullName evidence="2">MurE-like ligase</fullName>
    </submittedName>
</protein>
<dbReference type="Proteomes" id="UP000317421">
    <property type="component" value="Unassembled WGS sequence"/>
</dbReference>
<dbReference type="InterPro" id="IPR004101">
    <property type="entry name" value="Mur_ligase_C"/>
</dbReference>
<accession>A0A5C6A8W5</accession>
<dbReference type="Gene3D" id="3.40.1190.10">
    <property type="entry name" value="Mur-like, catalytic domain"/>
    <property type="match status" value="1"/>
</dbReference>
<dbReference type="AlphaFoldDB" id="A0A5C6A8W5"/>